<evidence type="ECO:0000313" key="3">
    <source>
        <dbReference type="EMBL" id="KAF9448837.1"/>
    </source>
</evidence>
<protein>
    <submittedName>
        <fullName evidence="3">DAO-domain-containing protein</fullName>
    </submittedName>
</protein>
<sequence length="563" mass="62149">MGASLSHVHHHVRVLLARAVLRILCLFSSPVRRLVNRLAVSPGIPISLPSHSYWINPASPIAKQGSGPNDPIPDYADIVIIGSGITGTSIARTILDHDAKITGTKRPLKVVMLEARDACSGATGRNGGHITPVLYQDYAQLKKQHGAQIAAQIIRFRLSHLTELLHVATEEDLLNESQCRRTLSYDVYQDTNLYRYAKDLLHTYIQDLPNEGADFRIIEDAEMLADLQLVPSVVGCLATSGGAIHPYRLVTGILTRLLRSYPSSFHIFTHTPCTNILASTSAHESLYTICTPKGNIRARHVIHATNAWASHLLPGMRTKIFPARAVMTAQLPRPGLGKTKSDWRGMRSFVLYPSSSFGCFDYLTQQLPAPDEQTPAAYPPSSAELMLGGGFMKHNAYLTEIGNADDSDWNQKVADYLSDAMGDYFRVGENDEREKVIAKWSGILAVSADERPWVGRVPESISLRGPVGKYRTDKFEPSPETIDSPLDEGEGSISLAPPGEWIAAGYSGEGMVHAWMSGKAVAQMVLELDRDMEWFPDVFRITQERYKEANVEEMLMLAMLASM</sequence>
<dbReference type="InterPro" id="IPR006076">
    <property type="entry name" value="FAD-dep_OxRdtase"/>
</dbReference>
<dbReference type="InterPro" id="IPR036188">
    <property type="entry name" value="FAD/NAD-bd_sf"/>
</dbReference>
<gene>
    <name evidence="3" type="ORF">P691DRAFT_668656</name>
</gene>
<dbReference type="GO" id="GO:0005737">
    <property type="term" value="C:cytoplasm"/>
    <property type="evidence" value="ECO:0007669"/>
    <property type="project" value="TreeGrafter"/>
</dbReference>
<dbReference type="Pfam" id="PF01266">
    <property type="entry name" value="DAO"/>
    <property type="match status" value="1"/>
</dbReference>
<accession>A0A9P6C2F5</accession>
<dbReference type="Proteomes" id="UP000807342">
    <property type="component" value="Unassembled WGS sequence"/>
</dbReference>
<dbReference type="Gene3D" id="3.30.9.10">
    <property type="entry name" value="D-Amino Acid Oxidase, subunit A, domain 2"/>
    <property type="match status" value="1"/>
</dbReference>
<feature type="domain" description="FAD dependent oxidoreductase" evidence="2">
    <location>
        <begin position="77"/>
        <end position="524"/>
    </location>
</feature>
<dbReference type="AlphaFoldDB" id="A0A9P6C2F5"/>
<comment type="caution">
    <text evidence="3">The sequence shown here is derived from an EMBL/GenBank/DDBJ whole genome shotgun (WGS) entry which is preliminary data.</text>
</comment>
<dbReference type="PANTHER" id="PTHR13847:SF213">
    <property type="entry name" value="DEPENDENT OXIDOREDUCTASE, PUTATIVE-RELATED"/>
    <property type="match status" value="1"/>
</dbReference>
<keyword evidence="1" id="KW-0732">Signal</keyword>
<dbReference type="Gene3D" id="3.50.50.60">
    <property type="entry name" value="FAD/NAD(P)-binding domain"/>
    <property type="match status" value="1"/>
</dbReference>
<feature type="chain" id="PRO_5040402992" evidence="1">
    <location>
        <begin position="26"/>
        <end position="563"/>
    </location>
</feature>
<dbReference type="OrthoDB" id="429143at2759"/>
<dbReference type="SUPFAM" id="SSF51905">
    <property type="entry name" value="FAD/NAD(P)-binding domain"/>
    <property type="match status" value="1"/>
</dbReference>
<dbReference type="PANTHER" id="PTHR13847">
    <property type="entry name" value="SARCOSINE DEHYDROGENASE-RELATED"/>
    <property type="match status" value="1"/>
</dbReference>
<evidence type="ECO:0000256" key="1">
    <source>
        <dbReference type="SAM" id="SignalP"/>
    </source>
</evidence>
<proteinExistence type="predicted"/>
<name>A0A9P6C2F5_9AGAR</name>
<evidence type="ECO:0000313" key="4">
    <source>
        <dbReference type="Proteomes" id="UP000807342"/>
    </source>
</evidence>
<dbReference type="EMBL" id="MU151148">
    <property type="protein sequence ID" value="KAF9448837.1"/>
    <property type="molecule type" value="Genomic_DNA"/>
</dbReference>
<evidence type="ECO:0000259" key="2">
    <source>
        <dbReference type="Pfam" id="PF01266"/>
    </source>
</evidence>
<keyword evidence="4" id="KW-1185">Reference proteome</keyword>
<organism evidence="3 4">
    <name type="scientific">Macrolepiota fuliginosa MF-IS2</name>
    <dbReference type="NCBI Taxonomy" id="1400762"/>
    <lineage>
        <taxon>Eukaryota</taxon>
        <taxon>Fungi</taxon>
        <taxon>Dikarya</taxon>
        <taxon>Basidiomycota</taxon>
        <taxon>Agaricomycotina</taxon>
        <taxon>Agaricomycetes</taxon>
        <taxon>Agaricomycetidae</taxon>
        <taxon>Agaricales</taxon>
        <taxon>Agaricineae</taxon>
        <taxon>Agaricaceae</taxon>
        <taxon>Macrolepiota</taxon>
    </lineage>
</organism>
<reference evidence="3" key="1">
    <citation type="submission" date="2020-11" db="EMBL/GenBank/DDBJ databases">
        <authorList>
            <consortium name="DOE Joint Genome Institute"/>
            <person name="Ahrendt S."/>
            <person name="Riley R."/>
            <person name="Andreopoulos W."/>
            <person name="Labutti K."/>
            <person name="Pangilinan J."/>
            <person name="Ruiz-Duenas F.J."/>
            <person name="Barrasa J.M."/>
            <person name="Sanchez-Garcia M."/>
            <person name="Camarero S."/>
            <person name="Miyauchi S."/>
            <person name="Serrano A."/>
            <person name="Linde D."/>
            <person name="Babiker R."/>
            <person name="Drula E."/>
            <person name="Ayuso-Fernandez I."/>
            <person name="Pacheco R."/>
            <person name="Padilla G."/>
            <person name="Ferreira P."/>
            <person name="Barriuso J."/>
            <person name="Kellner H."/>
            <person name="Castanera R."/>
            <person name="Alfaro M."/>
            <person name="Ramirez L."/>
            <person name="Pisabarro A.G."/>
            <person name="Kuo A."/>
            <person name="Tritt A."/>
            <person name="Lipzen A."/>
            <person name="He G."/>
            <person name="Yan M."/>
            <person name="Ng V."/>
            <person name="Cullen D."/>
            <person name="Martin F."/>
            <person name="Rosso M.-N."/>
            <person name="Henrissat B."/>
            <person name="Hibbett D."/>
            <person name="Martinez A.T."/>
            <person name="Grigoriev I.V."/>
        </authorList>
    </citation>
    <scope>NUCLEOTIDE SEQUENCE</scope>
    <source>
        <strain evidence="3">MF-IS2</strain>
    </source>
</reference>
<feature type="signal peptide" evidence="1">
    <location>
        <begin position="1"/>
        <end position="25"/>
    </location>
</feature>